<dbReference type="RefSeq" id="WP_394839339.1">
    <property type="nucleotide sequence ID" value="NZ_CP089929.1"/>
</dbReference>
<name>A0ABZ2LFG4_9BACT</name>
<dbReference type="Proteomes" id="UP001374803">
    <property type="component" value="Chromosome"/>
</dbReference>
<evidence type="ECO:0008006" key="3">
    <source>
        <dbReference type="Google" id="ProtNLM"/>
    </source>
</evidence>
<evidence type="ECO:0000313" key="2">
    <source>
        <dbReference type="Proteomes" id="UP001374803"/>
    </source>
</evidence>
<sequence length="151" mass="17321">MYSVTNRVGRLIEAWVVTPVSPEEANRQFLETRTCVSTIAASGRKVVIVCDFTQVQLFGPEVSEKLLQIMRGDTPHIDRVGFWINDAQPMFNLQLQRMIREAGSPARRAFPRRMALESWLAERLSPPERERLHAFLDERERLFASFTSSGV</sequence>
<reference evidence="1" key="1">
    <citation type="submission" date="2021-12" db="EMBL/GenBank/DDBJ databases">
        <title>Discovery of the Pendulisporaceae a myxobacterial family with distinct sporulation behavior and unique specialized metabolism.</title>
        <authorList>
            <person name="Garcia R."/>
            <person name="Popoff A."/>
            <person name="Bader C.D."/>
            <person name="Loehr J."/>
            <person name="Walesch S."/>
            <person name="Walt C."/>
            <person name="Boldt J."/>
            <person name="Bunk B."/>
            <person name="Haeckl F.J.F.P.J."/>
            <person name="Gunesch A.P."/>
            <person name="Birkelbach J."/>
            <person name="Nuebel U."/>
            <person name="Pietschmann T."/>
            <person name="Bach T."/>
            <person name="Mueller R."/>
        </authorList>
    </citation>
    <scope>NUCLEOTIDE SEQUENCE</scope>
    <source>
        <strain evidence="1">MSr11367</strain>
    </source>
</reference>
<keyword evidence="2" id="KW-1185">Reference proteome</keyword>
<proteinExistence type="predicted"/>
<protein>
    <recommendedName>
        <fullName evidence="3">STAS domain-containing protein</fullName>
    </recommendedName>
</protein>
<organism evidence="1 2">
    <name type="scientific">Pendulispora rubella</name>
    <dbReference type="NCBI Taxonomy" id="2741070"/>
    <lineage>
        <taxon>Bacteria</taxon>
        <taxon>Pseudomonadati</taxon>
        <taxon>Myxococcota</taxon>
        <taxon>Myxococcia</taxon>
        <taxon>Myxococcales</taxon>
        <taxon>Sorangiineae</taxon>
        <taxon>Pendulisporaceae</taxon>
        <taxon>Pendulispora</taxon>
    </lineage>
</organism>
<evidence type="ECO:0000313" key="1">
    <source>
        <dbReference type="EMBL" id="WXB09666.1"/>
    </source>
</evidence>
<accession>A0ABZ2LFG4</accession>
<gene>
    <name evidence="1" type="ORF">LVJ94_20850</name>
</gene>
<dbReference type="EMBL" id="CP089983">
    <property type="protein sequence ID" value="WXB09666.1"/>
    <property type="molecule type" value="Genomic_DNA"/>
</dbReference>